<feature type="transmembrane region" description="Helical" evidence="9">
    <location>
        <begin position="152"/>
        <end position="171"/>
    </location>
</feature>
<dbReference type="SUPFAM" id="SSF161111">
    <property type="entry name" value="Cation efflux protein transmembrane domain-like"/>
    <property type="match status" value="1"/>
</dbReference>
<protein>
    <recommendedName>
        <fullName evidence="8">Protein p34</fullName>
    </recommendedName>
</protein>
<dbReference type="GO" id="GO:0006882">
    <property type="term" value="P:intracellular zinc ion homeostasis"/>
    <property type="evidence" value="ECO:0007669"/>
    <property type="project" value="TreeGrafter"/>
</dbReference>
<keyword evidence="7 9" id="KW-0472">Membrane</keyword>
<dbReference type="GO" id="GO:0015093">
    <property type="term" value="F:ferrous iron transmembrane transporter activity"/>
    <property type="evidence" value="ECO:0007669"/>
    <property type="project" value="TreeGrafter"/>
</dbReference>
<dbReference type="PANTHER" id="PTHR43840">
    <property type="entry name" value="MITOCHONDRIAL METAL TRANSPORTER 1-RELATED"/>
    <property type="match status" value="1"/>
</dbReference>
<evidence type="ECO:0000256" key="2">
    <source>
        <dbReference type="ARBA" id="ARBA00008114"/>
    </source>
</evidence>
<dbReference type="InterPro" id="IPR058533">
    <property type="entry name" value="Cation_efflux_TM"/>
</dbReference>
<dbReference type="GO" id="GO:0005886">
    <property type="term" value="C:plasma membrane"/>
    <property type="evidence" value="ECO:0007669"/>
    <property type="project" value="UniProtKB-SubCell"/>
</dbReference>
<dbReference type="GO" id="GO:0015086">
    <property type="term" value="F:cadmium ion transmembrane transporter activity"/>
    <property type="evidence" value="ECO:0007669"/>
    <property type="project" value="TreeGrafter"/>
</dbReference>
<evidence type="ECO:0000256" key="3">
    <source>
        <dbReference type="ARBA" id="ARBA00022448"/>
    </source>
</evidence>
<dbReference type="GO" id="GO:0015341">
    <property type="term" value="F:zinc efflux antiporter activity"/>
    <property type="evidence" value="ECO:0007669"/>
    <property type="project" value="TreeGrafter"/>
</dbReference>
<evidence type="ECO:0000259" key="11">
    <source>
        <dbReference type="Pfam" id="PF16916"/>
    </source>
</evidence>
<dbReference type="EMBL" id="SLWL01000001">
    <property type="protein sequence ID" value="TCO16242.1"/>
    <property type="molecule type" value="Genomic_DNA"/>
</dbReference>
<dbReference type="InterPro" id="IPR027469">
    <property type="entry name" value="Cation_efflux_TMD_sf"/>
</dbReference>
<comment type="subcellular location">
    <subcellularLocation>
        <location evidence="1">Cell membrane</location>
        <topology evidence="1">Multi-pass membrane protein</topology>
    </subcellularLocation>
</comment>
<dbReference type="InterPro" id="IPR036837">
    <property type="entry name" value="Cation_efflux_CTD_sf"/>
</dbReference>
<dbReference type="Pfam" id="PF01545">
    <property type="entry name" value="Cation_efflux"/>
    <property type="match status" value="1"/>
</dbReference>
<evidence type="ECO:0000256" key="5">
    <source>
        <dbReference type="ARBA" id="ARBA00022692"/>
    </source>
</evidence>
<dbReference type="SUPFAM" id="SSF160240">
    <property type="entry name" value="Cation efflux protein cytoplasmic domain-like"/>
    <property type="match status" value="1"/>
</dbReference>
<feature type="transmembrane region" description="Helical" evidence="9">
    <location>
        <begin position="113"/>
        <end position="131"/>
    </location>
</feature>
<evidence type="ECO:0000313" key="13">
    <source>
        <dbReference type="Proteomes" id="UP000294881"/>
    </source>
</evidence>
<evidence type="ECO:0000313" key="12">
    <source>
        <dbReference type="EMBL" id="TCO16242.1"/>
    </source>
</evidence>
<name>A0A4R2GY81_9HYPH</name>
<evidence type="ECO:0000256" key="1">
    <source>
        <dbReference type="ARBA" id="ARBA00004651"/>
    </source>
</evidence>
<feature type="transmembrane region" description="Helical" evidence="9">
    <location>
        <begin position="41"/>
        <end position="59"/>
    </location>
</feature>
<accession>A0A4R2GY81</accession>
<gene>
    <name evidence="12" type="ORF">EV666_101495</name>
</gene>
<comment type="caution">
    <text evidence="12">The sequence shown here is derived from an EMBL/GenBank/DDBJ whole genome shotgun (WGS) entry which is preliminary data.</text>
</comment>
<dbReference type="RefSeq" id="WP_165909869.1">
    <property type="nucleotide sequence ID" value="NZ_JBHUNN010000002.1"/>
</dbReference>
<dbReference type="InterPro" id="IPR027470">
    <property type="entry name" value="Cation_efflux_CTD"/>
</dbReference>
<dbReference type="Gene3D" id="1.20.1510.10">
    <property type="entry name" value="Cation efflux protein transmembrane domain"/>
    <property type="match status" value="1"/>
</dbReference>
<feature type="transmembrane region" description="Helical" evidence="9">
    <location>
        <begin position="75"/>
        <end position="93"/>
    </location>
</feature>
<keyword evidence="13" id="KW-1185">Reference proteome</keyword>
<dbReference type="Pfam" id="PF16916">
    <property type="entry name" value="ZT_dimer"/>
    <property type="match status" value="1"/>
</dbReference>
<dbReference type="FunFam" id="3.30.70.1350:FF:000002">
    <property type="entry name" value="Ferrous-iron efflux pump FieF"/>
    <property type="match status" value="1"/>
</dbReference>
<dbReference type="AlphaFoldDB" id="A0A4R2GY81"/>
<evidence type="ECO:0000256" key="9">
    <source>
        <dbReference type="SAM" id="Phobius"/>
    </source>
</evidence>
<organism evidence="12 13">
    <name type="scientific">Camelimonas lactis</name>
    <dbReference type="NCBI Taxonomy" id="659006"/>
    <lineage>
        <taxon>Bacteria</taxon>
        <taxon>Pseudomonadati</taxon>
        <taxon>Pseudomonadota</taxon>
        <taxon>Alphaproteobacteria</taxon>
        <taxon>Hyphomicrobiales</taxon>
        <taxon>Chelatococcaceae</taxon>
        <taxon>Camelimonas</taxon>
    </lineage>
</organism>
<keyword evidence="5 9" id="KW-0812">Transmembrane</keyword>
<evidence type="ECO:0000256" key="8">
    <source>
        <dbReference type="ARBA" id="ARBA00068882"/>
    </source>
</evidence>
<keyword evidence="6 9" id="KW-1133">Transmembrane helix</keyword>
<reference evidence="12 13" key="1">
    <citation type="submission" date="2019-03" db="EMBL/GenBank/DDBJ databases">
        <title>Genomic Encyclopedia of Type Strains, Phase IV (KMG-IV): sequencing the most valuable type-strain genomes for metagenomic binning, comparative biology and taxonomic classification.</title>
        <authorList>
            <person name="Goeker M."/>
        </authorList>
    </citation>
    <scope>NUCLEOTIDE SEQUENCE [LARGE SCALE GENOMIC DNA]</scope>
    <source>
        <strain evidence="12 13">DSM 22958</strain>
    </source>
</reference>
<evidence type="ECO:0000256" key="7">
    <source>
        <dbReference type="ARBA" id="ARBA00023136"/>
    </source>
</evidence>
<dbReference type="InterPro" id="IPR050291">
    <property type="entry name" value="CDF_Transporter"/>
</dbReference>
<comment type="similarity">
    <text evidence="2">Belongs to the cation diffusion facilitator (CDF) transporter (TC 2.A.4) family.</text>
</comment>
<dbReference type="InterPro" id="IPR002524">
    <property type="entry name" value="Cation_efflux"/>
</dbReference>
<dbReference type="NCBIfam" id="TIGR01297">
    <property type="entry name" value="CDF"/>
    <property type="match status" value="1"/>
</dbReference>
<proteinExistence type="inferred from homology"/>
<feature type="domain" description="Cation efflux protein cytoplasmic" evidence="11">
    <location>
        <begin position="209"/>
        <end position="284"/>
    </location>
</feature>
<keyword evidence="3" id="KW-0813">Transport</keyword>
<dbReference type="PANTHER" id="PTHR43840:SF15">
    <property type="entry name" value="MITOCHONDRIAL METAL TRANSPORTER 1-RELATED"/>
    <property type="match status" value="1"/>
</dbReference>
<evidence type="ECO:0000259" key="10">
    <source>
        <dbReference type="Pfam" id="PF01545"/>
    </source>
</evidence>
<feature type="transmembrane region" description="Helical" evidence="9">
    <location>
        <begin position="7"/>
        <end position="29"/>
    </location>
</feature>
<sequence>MNRTLQIAIGSLMLGLVVLALKLLAWRMTGSVALYSDAMESIVNVATALAALVAVRIALRPADANHPYGHHKAEYFSAVMEGVMIVVAALLILHKAWQGFLAPQPLDAPVEGLAINAAASVLNALWCWVLIRQGRKLRSPALEADGRHLFTDVVSSLGVIVGVALAVVTGWLVLDPLLAALVALNILWSGWKVTKESMSGLMDEAAPDHMLATIRGVISREAIGALEAHDVRTRVAGRVTFIDFHLVVPGDSTVEAAHCICDRIEAALKDEVPGAQITIHIEPEHKAKHCGVVVV</sequence>
<feature type="domain" description="Cation efflux protein transmembrane" evidence="10">
    <location>
        <begin position="11"/>
        <end position="202"/>
    </location>
</feature>
<evidence type="ECO:0000256" key="6">
    <source>
        <dbReference type="ARBA" id="ARBA00022989"/>
    </source>
</evidence>
<dbReference type="Gene3D" id="3.30.70.1350">
    <property type="entry name" value="Cation efflux protein, cytoplasmic domain"/>
    <property type="match status" value="1"/>
</dbReference>
<evidence type="ECO:0000256" key="4">
    <source>
        <dbReference type="ARBA" id="ARBA00022475"/>
    </source>
</evidence>
<dbReference type="Proteomes" id="UP000294881">
    <property type="component" value="Unassembled WGS sequence"/>
</dbReference>
<keyword evidence="4" id="KW-1003">Cell membrane</keyword>